<evidence type="ECO:0000256" key="5">
    <source>
        <dbReference type="ARBA" id="ARBA00023136"/>
    </source>
</evidence>
<dbReference type="InterPro" id="IPR007156">
    <property type="entry name" value="MamQ_LemA"/>
</dbReference>
<sequence length="191" mass="21031">MKTSMKVLIGIGIAILLLIGSIVGSYNGLVTKSETVETALSQIDNQLQRRNDLIPNLVETVKRYAAHEEEIFTNLAEARAKLAGAGTIAQQAEADAAINSALSRLLAIAENYPDLKANENFIQLQDELAGTENRIATARRDYNEASRTYNTSVRRFPTNIFANIFGFERVDYFEASDEARNTPDVGDLFGN</sequence>
<evidence type="ECO:0000256" key="6">
    <source>
        <dbReference type="SAM" id="Coils"/>
    </source>
</evidence>
<dbReference type="Pfam" id="PF04011">
    <property type="entry name" value="LemA"/>
    <property type="match status" value="1"/>
</dbReference>
<evidence type="ECO:0000256" key="4">
    <source>
        <dbReference type="ARBA" id="ARBA00022989"/>
    </source>
</evidence>
<feature type="coiled-coil region" evidence="6">
    <location>
        <begin position="121"/>
        <end position="148"/>
    </location>
</feature>
<accession>A0A239BME5</accession>
<dbReference type="RefSeq" id="WP_089281813.1">
    <property type="nucleotide sequence ID" value="NZ_FZOJ01000004.1"/>
</dbReference>
<proteinExistence type="inferred from homology"/>
<evidence type="ECO:0000313" key="8">
    <source>
        <dbReference type="Proteomes" id="UP000198304"/>
    </source>
</evidence>
<keyword evidence="6" id="KW-0175">Coiled coil</keyword>
<keyword evidence="3" id="KW-0812">Transmembrane</keyword>
<dbReference type="EMBL" id="FZOJ01000004">
    <property type="protein sequence ID" value="SNS09140.1"/>
    <property type="molecule type" value="Genomic_DNA"/>
</dbReference>
<comment type="subcellular location">
    <subcellularLocation>
        <location evidence="1">Membrane</location>
        <topology evidence="1">Single-pass membrane protein</topology>
    </subcellularLocation>
</comment>
<evidence type="ECO:0000256" key="3">
    <source>
        <dbReference type="ARBA" id="ARBA00022692"/>
    </source>
</evidence>
<dbReference type="Gene3D" id="1.20.1440.20">
    <property type="entry name" value="LemA-like domain"/>
    <property type="match status" value="1"/>
</dbReference>
<keyword evidence="8" id="KW-1185">Reference proteome</keyword>
<comment type="similarity">
    <text evidence="2">Belongs to the LemA family.</text>
</comment>
<reference evidence="7 8" key="1">
    <citation type="submission" date="2017-06" db="EMBL/GenBank/DDBJ databases">
        <authorList>
            <person name="Kim H.J."/>
            <person name="Triplett B.A."/>
        </authorList>
    </citation>
    <scope>NUCLEOTIDE SEQUENCE [LARGE SCALE GENOMIC DNA]</scope>
    <source>
        <strain evidence="7 8">SCA</strain>
    </source>
</reference>
<dbReference type="GO" id="GO:0016020">
    <property type="term" value="C:membrane"/>
    <property type="evidence" value="ECO:0007669"/>
    <property type="project" value="UniProtKB-SubCell"/>
</dbReference>
<evidence type="ECO:0000313" key="7">
    <source>
        <dbReference type="EMBL" id="SNS09140.1"/>
    </source>
</evidence>
<evidence type="ECO:0000256" key="2">
    <source>
        <dbReference type="ARBA" id="ARBA00008854"/>
    </source>
</evidence>
<name>A0A239BME5_9FIRM</name>
<dbReference type="OrthoDB" id="9804152at2"/>
<dbReference type="SUPFAM" id="SSF140478">
    <property type="entry name" value="LemA-like"/>
    <property type="match status" value="1"/>
</dbReference>
<evidence type="ECO:0000256" key="1">
    <source>
        <dbReference type="ARBA" id="ARBA00004167"/>
    </source>
</evidence>
<protein>
    <submittedName>
        <fullName evidence="7">LemA protein</fullName>
    </submittedName>
</protein>
<dbReference type="Proteomes" id="UP000198304">
    <property type="component" value="Unassembled WGS sequence"/>
</dbReference>
<organism evidence="7 8">
    <name type="scientific">Anaerovirgula multivorans</name>
    <dbReference type="NCBI Taxonomy" id="312168"/>
    <lineage>
        <taxon>Bacteria</taxon>
        <taxon>Bacillati</taxon>
        <taxon>Bacillota</taxon>
        <taxon>Clostridia</taxon>
        <taxon>Peptostreptococcales</taxon>
        <taxon>Natronincolaceae</taxon>
        <taxon>Anaerovirgula</taxon>
    </lineage>
</organism>
<gene>
    <name evidence="7" type="ORF">SAMN05446037_100413</name>
</gene>
<dbReference type="PANTHER" id="PTHR34478:SF2">
    <property type="entry name" value="MEMBRANE PROTEIN"/>
    <property type="match status" value="1"/>
</dbReference>
<dbReference type="AlphaFoldDB" id="A0A239BME5"/>
<dbReference type="InterPro" id="IPR023353">
    <property type="entry name" value="LemA-like_dom_sf"/>
</dbReference>
<dbReference type="PANTHER" id="PTHR34478">
    <property type="entry name" value="PROTEIN LEMA"/>
    <property type="match status" value="1"/>
</dbReference>
<keyword evidence="5" id="KW-0472">Membrane</keyword>
<keyword evidence="4" id="KW-1133">Transmembrane helix</keyword>